<proteinExistence type="predicted"/>
<evidence type="ECO:0000256" key="1">
    <source>
        <dbReference type="SAM" id="MobiDB-lite"/>
    </source>
</evidence>
<dbReference type="InterPro" id="IPR001623">
    <property type="entry name" value="DnaJ_domain"/>
</dbReference>
<dbReference type="InterPro" id="IPR011990">
    <property type="entry name" value="TPR-like_helical_dom_sf"/>
</dbReference>
<dbReference type="Gene3D" id="1.25.40.10">
    <property type="entry name" value="Tetratricopeptide repeat domain"/>
    <property type="match status" value="1"/>
</dbReference>
<dbReference type="Proteomes" id="UP001642409">
    <property type="component" value="Unassembled WGS sequence"/>
</dbReference>
<dbReference type="SUPFAM" id="SSF48452">
    <property type="entry name" value="TPR-like"/>
    <property type="match status" value="1"/>
</dbReference>
<evidence type="ECO:0000259" key="2">
    <source>
        <dbReference type="PROSITE" id="PS50076"/>
    </source>
</evidence>
<accession>A0ABP1I673</accession>
<keyword evidence="4" id="KW-1185">Reference proteome</keyword>
<name>A0ABP1I673_9EUKA</name>
<comment type="caution">
    <text evidence="3">The sequence shown here is derived from an EMBL/GenBank/DDBJ whole genome shotgun (WGS) entry which is preliminary data.</text>
</comment>
<gene>
    <name evidence="3" type="ORF">HINF_LOCUS19454</name>
</gene>
<feature type="compositionally biased region" description="Low complexity" evidence="1">
    <location>
        <begin position="35"/>
        <end position="57"/>
    </location>
</feature>
<organism evidence="3 4">
    <name type="scientific">Hexamita inflata</name>
    <dbReference type="NCBI Taxonomy" id="28002"/>
    <lineage>
        <taxon>Eukaryota</taxon>
        <taxon>Metamonada</taxon>
        <taxon>Diplomonadida</taxon>
        <taxon>Hexamitidae</taxon>
        <taxon>Hexamitinae</taxon>
        <taxon>Hexamita</taxon>
    </lineage>
</organism>
<reference evidence="3 4" key="1">
    <citation type="submission" date="2024-07" db="EMBL/GenBank/DDBJ databases">
        <authorList>
            <person name="Akdeniz Z."/>
        </authorList>
    </citation>
    <scope>NUCLEOTIDE SEQUENCE [LARGE SCALE GENOMIC DNA]</scope>
</reference>
<dbReference type="SMART" id="SM00271">
    <property type="entry name" value="DnaJ"/>
    <property type="match status" value="1"/>
</dbReference>
<feature type="domain" description="J" evidence="2">
    <location>
        <begin position="503"/>
        <end position="563"/>
    </location>
</feature>
<dbReference type="EMBL" id="CAXDID020000051">
    <property type="protein sequence ID" value="CAL6005528.1"/>
    <property type="molecule type" value="Genomic_DNA"/>
</dbReference>
<dbReference type="SUPFAM" id="SSF46565">
    <property type="entry name" value="Chaperone J-domain"/>
    <property type="match status" value="1"/>
</dbReference>
<evidence type="ECO:0000313" key="3">
    <source>
        <dbReference type="EMBL" id="CAL6005528.1"/>
    </source>
</evidence>
<evidence type="ECO:0000313" key="4">
    <source>
        <dbReference type="Proteomes" id="UP001642409"/>
    </source>
</evidence>
<dbReference type="PROSITE" id="PS50076">
    <property type="entry name" value="DNAJ_2"/>
    <property type="match status" value="1"/>
</dbReference>
<feature type="region of interest" description="Disordered" evidence="1">
    <location>
        <begin position="29"/>
        <end position="57"/>
    </location>
</feature>
<dbReference type="InterPro" id="IPR036869">
    <property type="entry name" value="J_dom_sf"/>
</dbReference>
<sequence length="563" mass="66729">MRDIFGRNVTVEGIPITFEYSMELTRNMQRENQRQQDSCQQDQDLQKQKQQQTKTTPQSLYTKHFDAALVQYNNKVYQDAIDQLTMALKYYQTKQAYQYRSFACFCINDYVNALQDAQKCYQMDMSDYEICILYAKCLLKNGKMIEALKLASQCFEIKPTSKNREFIVKVKRCIELVGESEQSLWYKIKDVTIKISRFIAETIEFTLNFDFLCMSSRERVDNIDNYDKYYCQHFKFIEYISQVSLQFNNFCKLLVNDYIYIQQEMPIYQINDVCKAYYYLLMRLFNMLNLSFQYYQAPLIAIEHSENDIINYLNLFKYNISNNTNDYKTKIVAVCYEQINNNNNNNLAYVIKFCESNPNLQNVLLNLKTIHKFEIEGRQLFSVNPITAQKSFIQSRKLIIQQLKLDQHNPFANLLYLSLIGTVSKLVYDEGICEMQMIKQLQCFNTSVFLNNKNIQAHQRLCNIYRNSAMYQEAEKSYIILAGNSINDDIKECRIQMNKYVINYRQVLNLDSSVQVDSDQFNRAYKKACSKWHPDRFINDPSIKKFAEFKFKQIQDARTALSK</sequence>
<dbReference type="CDD" id="cd06257">
    <property type="entry name" value="DnaJ"/>
    <property type="match status" value="1"/>
</dbReference>
<protein>
    <submittedName>
        <fullName evidence="3">Chaperone_protein DnaJ</fullName>
    </submittedName>
</protein>
<dbReference type="Gene3D" id="1.10.287.110">
    <property type="entry name" value="DnaJ domain"/>
    <property type="match status" value="1"/>
</dbReference>